<proteinExistence type="predicted"/>
<accession>A0A5C6DRZ8</accession>
<comment type="caution">
    <text evidence="2">The sequence shown here is derived from an EMBL/GenBank/DDBJ whole genome shotgun (WGS) entry which is preliminary data.</text>
</comment>
<feature type="compositionally biased region" description="Polar residues" evidence="1">
    <location>
        <begin position="63"/>
        <end position="73"/>
    </location>
</feature>
<dbReference type="Proteomes" id="UP000315471">
    <property type="component" value="Unassembled WGS sequence"/>
</dbReference>
<dbReference type="AlphaFoldDB" id="A0A5C6DRZ8"/>
<evidence type="ECO:0000313" key="2">
    <source>
        <dbReference type="EMBL" id="TWU40083.1"/>
    </source>
</evidence>
<evidence type="ECO:0000313" key="3">
    <source>
        <dbReference type="Proteomes" id="UP000315471"/>
    </source>
</evidence>
<dbReference type="RefSeq" id="WP_146600710.1">
    <property type="nucleotide sequence ID" value="NZ_SJPY01000005.1"/>
</dbReference>
<gene>
    <name evidence="2" type="ORF">Q31b_34270</name>
</gene>
<evidence type="ECO:0000256" key="1">
    <source>
        <dbReference type="SAM" id="MobiDB-lite"/>
    </source>
</evidence>
<dbReference type="OrthoDB" id="276288at2"/>
<keyword evidence="3" id="KW-1185">Reference proteome</keyword>
<sequence>MSETWVQQQWLQLCERLKCSAEHCGSEKSKQQADEFCGQAPPERYADVLARVRDAAVLAISWQQTNHQEPQNQDGHDSELIQEAGEESFPASDPPSWNSSAI</sequence>
<name>A0A5C6DRZ8_9BACT</name>
<protein>
    <submittedName>
        <fullName evidence="2">Uncharacterized protein</fullName>
    </submittedName>
</protein>
<feature type="region of interest" description="Disordered" evidence="1">
    <location>
        <begin position="63"/>
        <end position="102"/>
    </location>
</feature>
<dbReference type="EMBL" id="SJPY01000005">
    <property type="protein sequence ID" value="TWU40083.1"/>
    <property type="molecule type" value="Genomic_DNA"/>
</dbReference>
<organism evidence="2 3">
    <name type="scientific">Novipirellula aureliae</name>
    <dbReference type="NCBI Taxonomy" id="2527966"/>
    <lineage>
        <taxon>Bacteria</taxon>
        <taxon>Pseudomonadati</taxon>
        <taxon>Planctomycetota</taxon>
        <taxon>Planctomycetia</taxon>
        <taxon>Pirellulales</taxon>
        <taxon>Pirellulaceae</taxon>
        <taxon>Novipirellula</taxon>
    </lineage>
</organism>
<reference evidence="2 3" key="1">
    <citation type="submission" date="2019-02" db="EMBL/GenBank/DDBJ databases">
        <title>Deep-cultivation of Planctomycetes and their phenomic and genomic characterization uncovers novel biology.</title>
        <authorList>
            <person name="Wiegand S."/>
            <person name="Jogler M."/>
            <person name="Boedeker C."/>
            <person name="Pinto D."/>
            <person name="Vollmers J."/>
            <person name="Rivas-Marin E."/>
            <person name="Kohn T."/>
            <person name="Peeters S.H."/>
            <person name="Heuer A."/>
            <person name="Rast P."/>
            <person name="Oberbeckmann S."/>
            <person name="Bunk B."/>
            <person name="Jeske O."/>
            <person name="Meyerdierks A."/>
            <person name="Storesund J.E."/>
            <person name="Kallscheuer N."/>
            <person name="Luecker S."/>
            <person name="Lage O.M."/>
            <person name="Pohl T."/>
            <person name="Merkel B.J."/>
            <person name="Hornburger P."/>
            <person name="Mueller R.-W."/>
            <person name="Bruemmer F."/>
            <person name="Labrenz M."/>
            <person name="Spormann A.M."/>
            <person name="Op Den Camp H."/>
            <person name="Overmann J."/>
            <person name="Amann R."/>
            <person name="Jetten M.S.M."/>
            <person name="Mascher T."/>
            <person name="Medema M.H."/>
            <person name="Devos D.P."/>
            <person name="Kaster A.-K."/>
            <person name="Ovreas L."/>
            <person name="Rohde M."/>
            <person name="Galperin M.Y."/>
            <person name="Jogler C."/>
        </authorList>
    </citation>
    <scope>NUCLEOTIDE SEQUENCE [LARGE SCALE GENOMIC DNA]</scope>
    <source>
        <strain evidence="2 3">Q31b</strain>
    </source>
</reference>